<dbReference type="OrthoDB" id="5853705at2759"/>
<evidence type="ECO:0000313" key="4">
    <source>
        <dbReference type="Proteomes" id="UP000218231"/>
    </source>
</evidence>
<gene>
    <name evidence="3" type="ORF">WR25_23491</name>
</gene>
<dbReference type="PRINTS" id="PR00838">
    <property type="entry name" value="V5ALLERGEN"/>
</dbReference>
<proteinExistence type="predicted"/>
<dbReference type="STRING" id="2018661.A0A2A2L948"/>
<dbReference type="PROSITE" id="PS51257">
    <property type="entry name" value="PROKAR_LIPOPROTEIN"/>
    <property type="match status" value="1"/>
</dbReference>
<dbReference type="Pfam" id="PF00188">
    <property type="entry name" value="CAP"/>
    <property type="match status" value="2"/>
</dbReference>
<keyword evidence="4" id="KW-1185">Reference proteome</keyword>
<dbReference type="SUPFAM" id="SSF55797">
    <property type="entry name" value="PR-1-like"/>
    <property type="match status" value="2"/>
</dbReference>
<dbReference type="EMBL" id="LIAE01007035">
    <property type="protein sequence ID" value="PAV82692.1"/>
    <property type="molecule type" value="Genomic_DNA"/>
</dbReference>
<dbReference type="GO" id="GO:0005576">
    <property type="term" value="C:extracellular region"/>
    <property type="evidence" value="ECO:0007669"/>
    <property type="project" value="InterPro"/>
</dbReference>
<keyword evidence="1" id="KW-0732">Signal</keyword>
<feature type="domain" description="SCP" evidence="2">
    <location>
        <begin position="237"/>
        <end position="396"/>
    </location>
</feature>
<accession>A0A2A2L948</accession>
<sequence>MKLFLLLGLASTSYAATFGCSTTGITDTDRQMFYDKLNNGRRNVAKGQEPNQSGNLPAGKNIYEMNYDCNLEQVAYDWASQCSTSGLTGINSSYIALTSPVWSSSGAFDGNAKASTQLTTWWQTLQQNGIASDLTYSEEAIQPWATWLMAKIPPSVVVSLNAMMPVSQLGSTSGHLPAFVLAPGDKVYETGSACTSGSDCTYMPSSTCNDGLCHTDSLSGPPETNDICPGAANMNDEIRMAFVDRHNELKSSGAKGLEPDGAGGNAPKGKQSLKYRWDCAIEANAIAWGNTCSQAHSTSQFRNPSGEQWGENLYTSSGEQNPKQAAVTASNLWWSELKEYGVGQDNIRTDAVKARGVGHYTQMAWETTYKIGCSVNYCSGKTWVVCQYGPAGNYLNQLIYTKGDPCTSDAGCPSDTTCSVSEGLCVKP</sequence>
<name>A0A2A2L948_9BILA</name>
<evidence type="ECO:0000259" key="2">
    <source>
        <dbReference type="SMART" id="SM00198"/>
    </source>
</evidence>
<reference evidence="3 4" key="1">
    <citation type="journal article" date="2017" name="Curr. Biol.">
        <title>Genome architecture and evolution of a unichromosomal asexual nematode.</title>
        <authorList>
            <person name="Fradin H."/>
            <person name="Zegar C."/>
            <person name="Gutwein M."/>
            <person name="Lucas J."/>
            <person name="Kovtun M."/>
            <person name="Corcoran D."/>
            <person name="Baugh L.R."/>
            <person name="Kiontke K."/>
            <person name="Gunsalus K."/>
            <person name="Fitch D.H."/>
            <person name="Piano F."/>
        </authorList>
    </citation>
    <scope>NUCLEOTIDE SEQUENCE [LARGE SCALE GENOMIC DNA]</scope>
    <source>
        <strain evidence="3">PF1309</strain>
    </source>
</reference>
<dbReference type="InterPro" id="IPR002413">
    <property type="entry name" value="V5_allergen-like"/>
</dbReference>
<feature type="chain" id="PRO_5012787766" description="SCP domain-containing protein" evidence="1">
    <location>
        <begin position="16"/>
        <end position="428"/>
    </location>
</feature>
<evidence type="ECO:0000256" key="1">
    <source>
        <dbReference type="SAM" id="SignalP"/>
    </source>
</evidence>
<evidence type="ECO:0000313" key="3">
    <source>
        <dbReference type="EMBL" id="PAV82692.1"/>
    </source>
</evidence>
<dbReference type="PRINTS" id="PR00837">
    <property type="entry name" value="V5TPXLIKE"/>
</dbReference>
<feature type="signal peptide" evidence="1">
    <location>
        <begin position="1"/>
        <end position="15"/>
    </location>
</feature>
<dbReference type="SMART" id="SM00198">
    <property type="entry name" value="SCP"/>
    <property type="match status" value="1"/>
</dbReference>
<dbReference type="CDD" id="cd05380">
    <property type="entry name" value="CAP_euk"/>
    <property type="match status" value="2"/>
</dbReference>
<dbReference type="PROSITE" id="PS01009">
    <property type="entry name" value="CRISP_1"/>
    <property type="match status" value="1"/>
</dbReference>
<dbReference type="InterPro" id="IPR018244">
    <property type="entry name" value="Allrgn_V5/Tpx1_CS"/>
</dbReference>
<dbReference type="InterPro" id="IPR014044">
    <property type="entry name" value="CAP_dom"/>
</dbReference>
<organism evidence="3 4">
    <name type="scientific">Diploscapter pachys</name>
    <dbReference type="NCBI Taxonomy" id="2018661"/>
    <lineage>
        <taxon>Eukaryota</taxon>
        <taxon>Metazoa</taxon>
        <taxon>Ecdysozoa</taxon>
        <taxon>Nematoda</taxon>
        <taxon>Chromadorea</taxon>
        <taxon>Rhabditida</taxon>
        <taxon>Rhabditina</taxon>
        <taxon>Rhabditomorpha</taxon>
        <taxon>Rhabditoidea</taxon>
        <taxon>Rhabditidae</taxon>
        <taxon>Diploscapter</taxon>
    </lineage>
</organism>
<dbReference type="AlphaFoldDB" id="A0A2A2L948"/>
<dbReference type="InterPro" id="IPR001283">
    <property type="entry name" value="CRISP-related"/>
</dbReference>
<dbReference type="InterPro" id="IPR035940">
    <property type="entry name" value="CAP_sf"/>
</dbReference>
<comment type="caution">
    <text evidence="3">The sequence shown here is derived from an EMBL/GenBank/DDBJ whole genome shotgun (WGS) entry which is preliminary data.</text>
</comment>
<dbReference type="Gene3D" id="3.40.33.10">
    <property type="entry name" value="CAP"/>
    <property type="match status" value="3"/>
</dbReference>
<dbReference type="Proteomes" id="UP000218231">
    <property type="component" value="Unassembled WGS sequence"/>
</dbReference>
<protein>
    <recommendedName>
        <fullName evidence="2">SCP domain-containing protein</fullName>
    </recommendedName>
</protein>
<dbReference type="PANTHER" id="PTHR10334">
    <property type="entry name" value="CYSTEINE-RICH SECRETORY PROTEIN-RELATED"/>
    <property type="match status" value="1"/>
</dbReference>